<keyword evidence="1" id="KW-0732">Signal</keyword>
<dbReference type="PANTHER" id="PTHR35204">
    <property type="entry name" value="YALI0A21131P"/>
    <property type="match status" value="1"/>
</dbReference>
<dbReference type="eggNOG" id="ENOG502QRJE">
    <property type="taxonomic scope" value="Eukaryota"/>
</dbReference>
<dbReference type="HOGENOM" id="CLU_017366_2_1_1"/>
<dbReference type="Proteomes" id="UP000015241">
    <property type="component" value="Unassembled WGS sequence"/>
</dbReference>
<name>S8FH05_FOMSC</name>
<evidence type="ECO:0000256" key="1">
    <source>
        <dbReference type="SAM" id="SignalP"/>
    </source>
</evidence>
<evidence type="ECO:0008006" key="4">
    <source>
        <dbReference type="Google" id="ProtNLM"/>
    </source>
</evidence>
<sequence>MRWWQSLAVPLCAIHAALVTYAQEQVPLSGASGFRLELHDGGRWDERPHPDATGNLIFQALASLLQLGPNSKYRNGHSIVRASVPAGTLLYHGRATKDMPTRDWVAFDPEHSHVFAAGANGTLFTFMTTRDLHSIFFDGCSANKFDGVVDTQDVLFWGEVGYDPHDKWFGEMARFQKMCEWGKPYGLDGIVRMQLDFEIMYCDIANGGLELVSAASLVSTEGARGPTPQKDDTEIRYAVPPPAGFPPIRMEPMIPPEGWKGSLPSSWTEAKHTGAWHNEGEVRIRVDPSTMVSFYDPALTSLVEARRSTERVEYRLTGISKQDTARVQADVAAVLTRDPNERSGVDWQGLARVIQDRFSDRLPFVRYLAHKSYSNVTEQAVAVRREVLISLLPYMSRDRVGTPQWYAHMANACATRYTSHLPVSRFTKQEHVLYNATREVLHEICRVYTDVWRDAFDVEEQSVAVAAQRLEKWRGDLNALVQWLDWPVWMGCNPACGVDEYCSWPQGMFWESDPNRQPHCVPLGRNYM</sequence>
<feature type="signal peptide" evidence="1">
    <location>
        <begin position="1"/>
        <end position="22"/>
    </location>
</feature>
<protein>
    <recommendedName>
        <fullName evidence="4">Enterotoxin</fullName>
    </recommendedName>
</protein>
<gene>
    <name evidence="2" type="ORF">FOMPIDRAFT_1041646</name>
</gene>
<evidence type="ECO:0000313" key="3">
    <source>
        <dbReference type="Proteomes" id="UP000015241"/>
    </source>
</evidence>
<accession>S8FH05</accession>
<organism evidence="2 3">
    <name type="scientific">Fomitopsis schrenkii</name>
    <name type="common">Brown rot fungus</name>
    <dbReference type="NCBI Taxonomy" id="2126942"/>
    <lineage>
        <taxon>Eukaryota</taxon>
        <taxon>Fungi</taxon>
        <taxon>Dikarya</taxon>
        <taxon>Basidiomycota</taxon>
        <taxon>Agaricomycotina</taxon>
        <taxon>Agaricomycetes</taxon>
        <taxon>Polyporales</taxon>
        <taxon>Fomitopsis</taxon>
    </lineage>
</organism>
<proteinExistence type="predicted"/>
<reference evidence="2 3" key="1">
    <citation type="journal article" date="2012" name="Science">
        <title>The Paleozoic origin of enzymatic lignin decomposition reconstructed from 31 fungal genomes.</title>
        <authorList>
            <person name="Floudas D."/>
            <person name="Binder M."/>
            <person name="Riley R."/>
            <person name="Barry K."/>
            <person name="Blanchette R.A."/>
            <person name="Henrissat B."/>
            <person name="Martinez A.T."/>
            <person name="Otillar R."/>
            <person name="Spatafora J.W."/>
            <person name="Yadav J.S."/>
            <person name="Aerts A."/>
            <person name="Benoit I."/>
            <person name="Boyd A."/>
            <person name="Carlson A."/>
            <person name="Copeland A."/>
            <person name="Coutinho P.M."/>
            <person name="de Vries R.P."/>
            <person name="Ferreira P."/>
            <person name="Findley K."/>
            <person name="Foster B."/>
            <person name="Gaskell J."/>
            <person name="Glotzer D."/>
            <person name="Gorecki P."/>
            <person name="Heitman J."/>
            <person name="Hesse C."/>
            <person name="Hori C."/>
            <person name="Igarashi K."/>
            <person name="Jurgens J.A."/>
            <person name="Kallen N."/>
            <person name="Kersten P."/>
            <person name="Kohler A."/>
            <person name="Kuees U."/>
            <person name="Kumar T.K.A."/>
            <person name="Kuo A."/>
            <person name="LaButti K."/>
            <person name="Larrondo L.F."/>
            <person name="Lindquist E."/>
            <person name="Ling A."/>
            <person name="Lombard V."/>
            <person name="Lucas S."/>
            <person name="Lundell T."/>
            <person name="Martin R."/>
            <person name="McLaughlin D.J."/>
            <person name="Morgenstern I."/>
            <person name="Morin E."/>
            <person name="Murat C."/>
            <person name="Nagy L.G."/>
            <person name="Nolan M."/>
            <person name="Ohm R.A."/>
            <person name="Patyshakuliyeva A."/>
            <person name="Rokas A."/>
            <person name="Ruiz-Duenas F.J."/>
            <person name="Sabat G."/>
            <person name="Salamov A."/>
            <person name="Samejima M."/>
            <person name="Schmutz J."/>
            <person name="Slot J.C."/>
            <person name="St John F."/>
            <person name="Stenlid J."/>
            <person name="Sun H."/>
            <person name="Sun S."/>
            <person name="Syed K."/>
            <person name="Tsang A."/>
            <person name="Wiebenga A."/>
            <person name="Young D."/>
            <person name="Pisabarro A."/>
            <person name="Eastwood D.C."/>
            <person name="Martin F."/>
            <person name="Cullen D."/>
            <person name="Grigoriev I.V."/>
            <person name="Hibbett D.S."/>
        </authorList>
    </citation>
    <scope>NUCLEOTIDE SEQUENCE</scope>
    <source>
        <strain evidence="3">FP-58527</strain>
    </source>
</reference>
<keyword evidence="3" id="KW-1185">Reference proteome</keyword>
<feature type="chain" id="PRO_5004551017" description="Enterotoxin" evidence="1">
    <location>
        <begin position="23"/>
        <end position="528"/>
    </location>
</feature>
<dbReference type="EMBL" id="KE504147">
    <property type="protein sequence ID" value="EPT00681.1"/>
    <property type="molecule type" value="Genomic_DNA"/>
</dbReference>
<dbReference type="InParanoid" id="S8FH05"/>
<evidence type="ECO:0000313" key="2">
    <source>
        <dbReference type="EMBL" id="EPT00681.1"/>
    </source>
</evidence>
<dbReference type="AlphaFoldDB" id="S8FH05"/>
<dbReference type="InterPro" id="IPR038921">
    <property type="entry name" value="YOR389W-like"/>
</dbReference>
<dbReference type="STRING" id="743788.S8FH05"/>
<dbReference type="OrthoDB" id="10261782at2759"/>
<dbReference type="PANTHER" id="PTHR35204:SF1">
    <property type="entry name" value="ENTEROTOXIN"/>
    <property type="match status" value="1"/>
</dbReference>